<dbReference type="Proteomes" id="UP000004221">
    <property type="component" value="Unassembled WGS sequence"/>
</dbReference>
<dbReference type="RefSeq" id="WP_008478004.1">
    <property type="nucleotide sequence ID" value="NZ_CAGS01000234.1"/>
</dbReference>
<dbReference type="EMBL" id="CAGS01000234">
    <property type="protein sequence ID" value="CCF84105.1"/>
    <property type="molecule type" value="Genomic_DNA"/>
</dbReference>
<sequence length="146" mass="16109">MRGINRARLPAVRYRQIRRLTSLSVRCLVVAAMLFIGSCPELLEMFPHRHLGVVAAGHDATPLEALEHLLHFETDSAHHHAHADDQMGVSLVSPSHGSLLGLNILIPSWLTLMFISILIAEFRLPAREAFAGCTWPPLSPPPQTTV</sequence>
<name>I4EHE3_9BACT</name>
<keyword evidence="1" id="KW-0812">Transmembrane</keyword>
<accession>I4EHE3</accession>
<organism evidence="2 3">
    <name type="scientific">Nitrolancea hollandica Lb</name>
    <dbReference type="NCBI Taxonomy" id="1129897"/>
    <lineage>
        <taxon>Bacteria</taxon>
        <taxon>Pseudomonadati</taxon>
        <taxon>Thermomicrobiota</taxon>
        <taxon>Thermomicrobia</taxon>
        <taxon>Sphaerobacterales</taxon>
        <taxon>Sphaerobacterineae</taxon>
        <taxon>Sphaerobacteraceae</taxon>
        <taxon>Nitrolancea</taxon>
    </lineage>
</organism>
<dbReference type="AlphaFoldDB" id="I4EHE3"/>
<feature type="transmembrane region" description="Helical" evidence="1">
    <location>
        <begin position="20"/>
        <end position="38"/>
    </location>
</feature>
<keyword evidence="1" id="KW-1133">Transmembrane helix</keyword>
<protein>
    <submittedName>
        <fullName evidence="2">Uncharacterized protein</fullName>
    </submittedName>
</protein>
<evidence type="ECO:0000256" key="1">
    <source>
        <dbReference type="SAM" id="Phobius"/>
    </source>
</evidence>
<reference evidence="2 3" key="1">
    <citation type="journal article" date="2012" name="ISME J.">
        <title>Nitrification expanded: discovery, physiology and genomics of a nitrite-oxidizing bacterium from the phylum Chloroflexi.</title>
        <authorList>
            <person name="Sorokin D.Y."/>
            <person name="Lucker S."/>
            <person name="Vejmelkova D."/>
            <person name="Kostrikina N.A."/>
            <person name="Kleerebezem R."/>
            <person name="Rijpstra W.I."/>
            <person name="Damste J.S."/>
            <person name="Le Paslier D."/>
            <person name="Muyzer G."/>
            <person name="Wagner M."/>
            <person name="van Loosdrecht M.C."/>
            <person name="Daims H."/>
        </authorList>
    </citation>
    <scope>NUCLEOTIDE SEQUENCE [LARGE SCALE GENOMIC DNA]</scope>
    <source>
        <strain evidence="3">none</strain>
    </source>
</reference>
<evidence type="ECO:0000313" key="3">
    <source>
        <dbReference type="Proteomes" id="UP000004221"/>
    </source>
</evidence>
<feature type="transmembrane region" description="Helical" evidence="1">
    <location>
        <begin position="99"/>
        <end position="120"/>
    </location>
</feature>
<keyword evidence="1" id="KW-0472">Membrane</keyword>
<evidence type="ECO:0000313" key="2">
    <source>
        <dbReference type="EMBL" id="CCF84105.1"/>
    </source>
</evidence>
<gene>
    <name evidence="2" type="ORF">NITHO_3090005</name>
</gene>
<keyword evidence="3" id="KW-1185">Reference proteome</keyword>
<proteinExistence type="predicted"/>
<comment type="caution">
    <text evidence="2">The sequence shown here is derived from an EMBL/GenBank/DDBJ whole genome shotgun (WGS) entry which is preliminary data.</text>
</comment>